<name>A0A023G4L7_AMBTT</name>
<proteinExistence type="evidence at transcript level"/>
<protein>
    <submittedName>
        <fullName evidence="1">Putative microplusin preprotein ixodes scapularis microplusin preprotein</fullName>
    </submittedName>
</protein>
<sequence length="130" mass="14532">KRPLAKRRAQHNSLSTKARLTFFTCVLHTRGTMKASLFIASALLLATFANAGKFLCRIPEDKVVPAIECLQQNVSPDLAAYLGRLPEKGASFVRNACKSGTDIDDIMRLLWSEEYLKELVKADKICETKF</sequence>
<reference evidence="1" key="1">
    <citation type="submission" date="2014-03" db="EMBL/GenBank/DDBJ databases">
        <title>The sialotranscriptome of Amblyomma triste, Amblyomma parvum and Amblyomma cajennense ticks, uncovered by 454-based RNA-seq.</title>
        <authorList>
            <person name="Garcia G.R."/>
            <person name="Gardinassi L.G."/>
            <person name="Ribeiro J.M."/>
            <person name="Anatriello E."/>
            <person name="Ferreira B.R."/>
            <person name="Moreira H.N."/>
            <person name="Mafra C."/>
            <person name="Olegario M.M."/>
            <person name="Szabo P.J."/>
            <person name="Miranda-Santos I.K."/>
            <person name="Maruyama S.R."/>
        </authorList>
    </citation>
    <scope>NUCLEOTIDE SEQUENCE</scope>
    <source>
        <strain evidence="1">Mato Grasso do Sul</strain>
        <tissue evidence="1">Salivary glands</tissue>
    </source>
</reference>
<accession>A0A023G4L7</accession>
<feature type="non-terminal residue" evidence="1">
    <location>
        <position position="1"/>
    </location>
</feature>
<evidence type="ECO:0000313" key="1">
    <source>
        <dbReference type="EMBL" id="JAC27818.1"/>
    </source>
</evidence>
<dbReference type="EMBL" id="GBBM01007600">
    <property type="protein sequence ID" value="JAC27818.1"/>
    <property type="molecule type" value="mRNA"/>
</dbReference>
<dbReference type="AlphaFoldDB" id="A0A023G4L7"/>
<organism evidence="1">
    <name type="scientific">Amblyomma triste</name>
    <name type="common">Neotropical tick</name>
    <dbReference type="NCBI Taxonomy" id="251400"/>
    <lineage>
        <taxon>Eukaryota</taxon>
        <taxon>Metazoa</taxon>
        <taxon>Ecdysozoa</taxon>
        <taxon>Arthropoda</taxon>
        <taxon>Chelicerata</taxon>
        <taxon>Arachnida</taxon>
        <taxon>Acari</taxon>
        <taxon>Parasitiformes</taxon>
        <taxon>Ixodida</taxon>
        <taxon>Ixodoidea</taxon>
        <taxon>Ixodidae</taxon>
        <taxon>Amblyomminae</taxon>
        <taxon>Amblyomma</taxon>
    </lineage>
</organism>